<dbReference type="PANTHER" id="PTHR30558">
    <property type="entry name" value="EXBD MEMBRANE COMPONENT OF PMF-DRIVEN MACROMOLECULE IMPORT SYSTEM"/>
    <property type="match status" value="1"/>
</dbReference>
<feature type="transmembrane region" description="Helical" evidence="8">
    <location>
        <begin position="21"/>
        <end position="39"/>
    </location>
</feature>
<sequence>MSRRKKSRNSEESNEIDLTPMLDVVFIMLIFFIVTASFVKEVGLDVNVPEENDEPPPPNADPNILVQITADNQIWVFGENGRRRIDESSVRSNITQMRAELPKASVIIQANHKADAGVYVAVADAAKAAKAPAVVLVPVEDN</sequence>
<dbReference type="Pfam" id="PF02472">
    <property type="entry name" value="ExbD"/>
    <property type="match status" value="1"/>
</dbReference>
<evidence type="ECO:0000256" key="4">
    <source>
        <dbReference type="ARBA" id="ARBA00022692"/>
    </source>
</evidence>
<dbReference type="Gene3D" id="3.30.420.270">
    <property type="match status" value="1"/>
</dbReference>
<accession>A0ABV7HMY1</accession>
<evidence type="ECO:0000256" key="5">
    <source>
        <dbReference type="ARBA" id="ARBA00022989"/>
    </source>
</evidence>
<keyword evidence="7" id="KW-0653">Protein transport</keyword>
<name>A0ABV7HMY1_9GAMM</name>
<reference evidence="10" key="1">
    <citation type="journal article" date="2019" name="Int. J. Syst. Evol. Microbiol.">
        <title>The Global Catalogue of Microorganisms (GCM) 10K type strain sequencing project: providing services to taxonomists for standard genome sequencing and annotation.</title>
        <authorList>
            <consortium name="The Broad Institute Genomics Platform"/>
            <consortium name="The Broad Institute Genome Sequencing Center for Infectious Disease"/>
            <person name="Wu L."/>
            <person name="Ma J."/>
        </authorList>
    </citation>
    <scope>NUCLEOTIDE SEQUENCE [LARGE SCALE GENOMIC DNA]</scope>
    <source>
        <strain evidence="10">KCTC 52141</strain>
    </source>
</reference>
<dbReference type="RefSeq" id="WP_339616398.1">
    <property type="nucleotide sequence ID" value="NZ_AP031500.1"/>
</dbReference>
<keyword evidence="7" id="KW-0813">Transport</keyword>
<dbReference type="Proteomes" id="UP001595548">
    <property type="component" value="Unassembled WGS sequence"/>
</dbReference>
<evidence type="ECO:0000256" key="1">
    <source>
        <dbReference type="ARBA" id="ARBA00004162"/>
    </source>
</evidence>
<comment type="similarity">
    <text evidence="2 7">Belongs to the ExbD/TolR family.</text>
</comment>
<organism evidence="9 10">
    <name type="scientific">Gilvimarinus japonicus</name>
    <dbReference type="NCBI Taxonomy" id="1796469"/>
    <lineage>
        <taxon>Bacteria</taxon>
        <taxon>Pseudomonadati</taxon>
        <taxon>Pseudomonadota</taxon>
        <taxon>Gammaproteobacteria</taxon>
        <taxon>Cellvibrionales</taxon>
        <taxon>Cellvibrionaceae</taxon>
        <taxon>Gilvimarinus</taxon>
    </lineage>
</organism>
<keyword evidence="3" id="KW-1003">Cell membrane</keyword>
<evidence type="ECO:0000313" key="9">
    <source>
        <dbReference type="EMBL" id="MFC3153835.1"/>
    </source>
</evidence>
<gene>
    <name evidence="9" type="ORF">ACFOEB_01345</name>
</gene>
<dbReference type="InterPro" id="IPR003400">
    <property type="entry name" value="ExbD"/>
</dbReference>
<protein>
    <submittedName>
        <fullName evidence="9">ExbD/TolR family protein</fullName>
    </submittedName>
</protein>
<evidence type="ECO:0000256" key="6">
    <source>
        <dbReference type="ARBA" id="ARBA00023136"/>
    </source>
</evidence>
<evidence type="ECO:0000256" key="7">
    <source>
        <dbReference type="RuleBase" id="RU003879"/>
    </source>
</evidence>
<evidence type="ECO:0000256" key="2">
    <source>
        <dbReference type="ARBA" id="ARBA00005811"/>
    </source>
</evidence>
<keyword evidence="10" id="KW-1185">Reference proteome</keyword>
<evidence type="ECO:0000256" key="8">
    <source>
        <dbReference type="SAM" id="Phobius"/>
    </source>
</evidence>
<evidence type="ECO:0000313" key="10">
    <source>
        <dbReference type="Proteomes" id="UP001595548"/>
    </source>
</evidence>
<evidence type="ECO:0000256" key="3">
    <source>
        <dbReference type="ARBA" id="ARBA00022475"/>
    </source>
</evidence>
<keyword evidence="5 8" id="KW-1133">Transmembrane helix</keyword>
<comment type="subcellular location">
    <subcellularLocation>
        <location evidence="1">Cell membrane</location>
        <topology evidence="1">Single-pass membrane protein</topology>
    </subcellularLocation>
    <subcellularLocation>
        <location evidence="7">Cell membrane</location>
        <topology evidence="7">Single-pass type II membrane protein</topology>
    </subcellularLocation>
</comment>
<dbReference type="EMBL" id="JBHRTL010000001">
    <property type="protein sequence ID" value="MFC3153835.1"/>
    <property type="molecule type" value="Genomic_DNA"/>
</dbReference>
<keyword evidence="4 7" id="KW-0812">Transmembrane</keyword>
<proteinExistence type="inferred from homology"/>
<comment type="caution">
    <text evidence="9">The sequence shown here is derived from an EMBL/GenBank/DDBJ whole genome shotgun (WGS) entry which is preliminary data.</text>
</comment>
<dbReference type="PANTHER" id="PTHR30558:SF13">
    <property type="entry name" value="BIOPOLYMER TRANSPORT PROTEIN EXBD2"/>
    <property type="match status" value="1"/>
</dbReference>
<keyword evidence="6 8" id="KW-0472">Membrane</keyword>